<keyword evidence="2" id="KW-1185">Reference proteome</keyword>
<comment type="caution">
    <text evidence="1">The sequence shown here is derived from an EMBL/GenBank/DDBJ whole genome shotgun (WGS) entry which is preliminary data.</text>
</comment>
<dbReference type="RefSeq" id="WP_067557118.1">
    <property type="nucleotide sequence ID" value="NZ_LPXN01000117.1"/>
</dbReference>
<dbReference type="Proteomes" id="UP000076400">
    <property type="component" value="Unassembled WGS sequence"/>
</dbReference>
<dbReference type="STRING" id="580166.AUP43_10165"/>
<reference evidence="1 2" key="1">
    <citation type="submission" date="2015-12" db="EMBL/GenBank/DDBJ databases">
        <title>Genome sequence of Oceanibaculum pacificum MCCC 1A02656.</title>
        <authorList>
            <person name="Lu L."/>
            <person name="Lai Q."/>
            <person name="Shao Z."/>
            <person name="Qian P."/>
        </authorList>
    </citation>
    <scope>NUCLEOTIDE SEQUENCE [LARGE SCALE GENOMIC DNA]</scope>
    <source>
        <strain evidence="1 2">MCCC 1A02656</strain>
    </source>
</reference>
<protein>
    <recommendedName>
        <fullName evidence="3">Molybdopterin-guanine dinucleotide biosynthesis protein MobB</fullName>
    </recommendedName>
</protein>
<dbReference type="Pfam" id="PF11136">
    <property type="entry name" value="DUF2889"/>
    <property type="match status" value="1"/>
</dbReference>
<organism evidence="1 2">
    <name type="scientific">Oceanibaculum pacificum</name>
    <dbReference type="NCBI Taxonomy" id="580166"/>
    <lineage>
        <taxon>Bacteria</taxon>
        <taxon>Pseudomonadati</taxon>
        <taxon>Pseudomonadota</taxon>
        <taxon>Alphaproteobacteria</taxon>
        <taxon>Rhodospirillales</taxon>
        <taxon>Oceanibaculaceae</taxon>
        <taxon>Oceanibaculum</taxon>
    </lineage>
</organism>
<proteinExistence type="predicted"/>
<accession>A0A154W1D6</accession>
<evidence type="ECO:0008006" key="3">
    <source>
        <dbReference type="Google" id="ProtNLM"/>
    </source>
</evidence>
<dbReference type="OrthoDB" id="6862397at2"/>
<gene>
    <name evidence="1" type="ORF">AUP43_10165</name>
</gene>
<evidence type="ECO:0000313" key="1">
    <source>
        <dbReference type="EMBL" id="KZD07273.1"/>
    </source>
</evidence>
<evidence type="ECO:0000313" key="2">
    <source>
        <dbReference type="Proteomes" id="UP000076400"/>
    </source>
</evidence>
<name>A0A154W1D6_9PROT</name>
<sequence>MPPLSEPTVAREKLHRRVVTCEGYRRADGLWDIEGHMTDVKTYGFDNDWRGRVDPGEPLHGMWLRITLDDAYTILAVEARTEYSPYQVCGNITANYQKLVGLAIGPGFTQKVKALMGRTEGCTHLTELLWPMATTAYQTMVAKRRDPDAEQKPWHINTCHALAADGPIVKTSWPDYYTGDKE</sequence>
<dbReference type="InterPro" id="IPR021312">
    <property type="entry name" value="DUF2889"/>
</dbReference>
<dbReference type="EMBL" id="LPXN01000117">
    <property type="protein sequence ID" value="KZD07273.1"/>
    <property type="molecule type" value="Genomic_DNA"/>
</dbReference>
<dbReference type="AlphaFoldDB" id="A0A154W1D6"/>